<dbReference type="InterPro" id="IPR002123">
    <property type="entry name" value="Plipid/glycerol_acylTrfase"/>
</dbReference>
<evidence type="ECO:0000256" key="4">
    <source>
        <dbReference type="ARBA" id="ARBA00023098"/>
    </source>
</evidence>
<keyword evidence="9" id="KW-1185">Reference proteome</keyword>
<name>A0A6G0XGL3_9STRA</name>
<dbReference type="PANTHER" id="PTHR10434">
    <property type="entry name" value="1-ACYL-SN-GLYCEROL-3-PHOSPHATE ACYLTRANSFERASE"/>
    <property type="match status" value="1"/>
</dbReference>
<dbReference type="GO" id="GO:0003841">
    <property type="term" value="F:1-acylglycerol-3-phosphate O-acyltransferase activity"/>
    <property type="evidence" value="ECO:0007669"/>
    <property type="project" value="TreeGrafter"/>
</dbReference>
<accession>A0A6G0XGL3</accession>
<dbReference type="PANTHER" id="PTHR10434:SF64">
    <property type="entry name" value="1-ACYL-SN-GLYCEROL-3-PHOSPHATE ACYLTRANSFERASE-RELATED"/>
    <property type="match status" value="1"/>
</dbReference>
<dbReference type="Pfam" id="PF01553">
    <property type="entry name" value="Acyltransferase"/>
    <property type="match status" value="1"/>
</dbReference>
<protein>
    <recommendedName>
        <fullName evidence="7">Phospholipid/glycerol acyltransferase domain-containing protein</fullName>
    </recommendedName>
</protein>
<dbReference type="AlphaFoldDB" id="A0A6G0XGL3"/>
<comment type="pathway">
    <text evidence="1">Lipid metabolism.</text>
</comment>
<keyword evidence="3" id="KW-0808">Transferase</keyword>
<keyword evidence="6" id="KW-0472">Membrane</keyword>
<dbReference type="EMBL" id="VJMJ01000064">
    <property type="protein sequence ID" value="KAF0739402.1"/>
    <property type="molecule type" value="Genomic_DNA"/>
</dbReference>
<keyword evidence="6" id="KW-0812">Transmembrane</keyword>
<keyword evidence="5" id="KW-0012">Acyltransferase</keyword>
<evidence type="ECO:0000259" key="7">
    <source>
        <dbReference type="SMART" id="SM00563"/>
    </source>
</evidence>
<dbReference type="VEuPathDB" id="FungiDB:AeMF1_016849"/>
<evidence type="ECO:0000256" key="5">
    <source>
        <dbReference type="ARBA" id="ARBA00023315"/>
    </source>
</evidence>
<dbReference type="SMART" id="SM00563">
    <property type="entry name" value="PlsC"/>
    <property type="match status" value="1"/>
</dbReference>
<dbReference type="SUPFAM" id="SSF69593">
    <property type="entry name" value="Glycerol-3-phosphate (1)-acyltransferase"/>
    <property type="match status" value="1"/>
</dbReference>
<organism evidence="8 9">
    <name type="scientific">Aphanomyces euteiches</name>
    <dbReference type="NCBI Taxonomy" id="100861"/>
    <lineage>
        <taxon>Eukaryota</taxon>
        <taxon>Sar</taxon>
        <taxon>Stramenopiles</taxon>
        <taxon>Oomycota</taxon>
        <taxon>Saprolegniomycetes</taxon>
        <taxon>Saprolegniales</taxon>
        <taxon>Verrucalvaceae</taxon>
        <taxon>Aphanomyces</taxon>
    </lineage>
</organism>
<keyword evidence="2" id="KW-0444">Lipid biosynthesis</keyword>
<feature type="transmembrane region" description="Helical" evidence="6">
    <location>
        <begin position="379"/>
        <end position="402"/>
    </location>
</feature>
<keyword evidence="4" id="KW-0443">Lipid metabolism</keyword>
<feature type="transmembrane region" description="Helical" evidence="6">
    <location>
        <begin position="121"/>
        <end position="143"/>
    </location>
</feature>
<evidence type="ECO:0000313" key="8">
    <source>
        <dbReference type="EMBL" id="KAF0739402.1"/>
    </source>
</evidence>
<dbReference type="Proteomes" id="UP000481153">
    <property type="component" value="Unassembled WGS sequence"/>
</dbReference>
<evidence type="ECO:0000313" key="9">
    <source>
        <dbReference type="Proteomes" id="UP000481153"/>
    </source>
</evidence>
<feature type="transmembrane region" description="Helical" evidence="6">
    <location>
        <begin position="408"/>
        <end position="430"/>
    </location>
</feature>
<evidence type="ECO:0000256" key="3">
    <source>
        <dbReference type="ARBA" id="ARBA00022679"/>
    </source>
</evidence>
<evidence type="ECO:0000256" key="2">
    <source>
        <dbReference type="ARBA" id="ARBA00022516"/>
    </source>
</evidence>
<keyword evidence="6" id="KW-1133">Transmembrane helix</keyword>
<evidence type="ECO:0000256" key="6">
    <source>
        <dbReference type="SAM" id="Phobius"/>
    </source>
</evidence>
<feature type="domain" description="Phospholipid/glycerol acyltransferase" evidence="7">
    <location>
        <begin position="200"/>
        <end position="316"/>
    </location>
</feature>
<reference evidence="8 9" key="1">
    <citation type="submission" date="2019-07" db="EMBL/GenBank/DDBJ databases">
        <title>Genomics analysis of Aphanomyces spp. identifies a new class of oomycete effector associated with host adaptation.</title>
        <authorList>
            <person name="Gaulin E."/>
        </authorList>
    </citation>
    <scope>NUCLEOTIDE SEQUENCE [LARGE SCALE GENOMIC DNA]</scope>
    <source>
        <strain evidence="8 9">ATCC 201684</strain>
    </source>
</reference>
<dbReference type="GO" id="GO:0006654">
    <property type="term" value="P:phosphatidic acid biosynthetic process"/>
    <property type="evidence" value="ECO:0007669"/>
    <property type="project" value="TreeGrafter"/>
</dbReference>
<gene>
    <name evidence="8" type="ORF">Ae201684_004971</name>
</gene>
<proteinExistence type="predicted"/>
<comment type="caution">
    <text evidence="8">The sequence shown here is derived from an EMBL/GenBank/DDBJ whole genome shotgun (WGS) entry which is preliminary data.</text>
</comment>
<sequence length="438" mass="49266">MEAKLRELSVDSRLSAVEDRVNAFLKSVDELKKTTTIGQRNHERKKLYSDVEYIRLDIEEEILKLHEAPHESPDVTPPSDDITKCEHEAVVAAVKRLDILRNQLALETAPPPTTQVEKVMYVVRFATAIMLMFGGFAIVFFIIPLRWSHLILRKYGIPNNWLPMDLVQHGIGRLICMCAGVEITTDGTEKNLKNLKDPSTVAMFTHGSNLDTPMILAVSPVTVKLIGKKTLFLVPIIGWVFRWGFGLVPIDRSNREKAKKSLKDLAEAVNDYGRSIAISPEGKRTKNGQLCDFKKGPFYLQADVNKPITPVIIQGVYELWSPGRTFAVPGKCLVRFLPQFLVDPKKSKNANRLALRRVFLNALAEPVPDYLSSSVDDRFYMIHVWTMVNIWFFVPSVLSFIASTIQGVGAAFGLSWFASLQAVISIMVLFEGLMWSTC</sequence>
<evidence type="ECO:0000256" key="1">
    <source>
        <dbReference type="ARBA" id="ARBA00005189"/>
    </source>
</evidence>
<dbReference type="CDD" id="cd07989">
    <property type="entry name" value="LPLAT_AGPAT-like"/>
    <property type="match status" value="1"/>
</dbReference>